<keyword evidence="3" id="KW-0132">Cell division</keyword>
<dbReference type="AlphaFoldDB" id="A0A420DGT5"/>
<accession>A0A420DGT5</accession>
<keyword evidence="2" id="KW-0812">Transmembrane</keyword>
<gene>
    <name evidence="3" type="ORF">BXY80_2209</name>
</gene>
<dbReference type="GO" id="GO:0051301">
    <property type="term" value="P:cell division"/>
    <property type="evidence" value="ECO:0007669"/>
    <property type="project" value="UniProtKB-KW"/>
</dbReference>
<dbReference type="OrthoDB" id="1467719at2"/>
<organism evidence="3 4">
    <name type="scientific">Ichthyenterobacterium magnum</name>
    <dbReference type="NCBI Taxonomy" id="1230530"/>
    <lineage>
        <taxon>Bacteria</taxon>
        <taxon>Pseudomonadati</taxon>
        <taxon>Bacteroidota</taxon>
        <taxon>Flavobacteriia</taxon>
        <taxon>Flavobacteriales</taxon>
        <taxon>Flavobacteriaceae</taxon>
        <taxon>Ichthyenterobacterium</taxon>
    </lineage>
</organism>
<evidence type="ECO:0000313" key="3">
    <source>
        <dbReference type="EMBL" id="RKE92290.1"/>
    </source>
</evidence>
<keyword evidence="3" id="KW-0131">Cell cycle</keyword>
<dbReference type="RefSeq" id="WP_120201855.1">
    <property type="nucleotide sequence ID" value="NZ_RAQJ01000004.1"/>
</dbReference>
<keyword evidence="1" id="KW-0175">Coiled coil</keyword>
<proteinExistence type="predicted"/>
<sequence length="108" mass="13185">MPKSKTKYLKPFKNLFVIILIVFAVWMLFFDANSWLIHHELNTDIEDLENEKDYYKKEIKKDKKEIKELSTNDGIEKLAREKYYMKKDNEDIYIIEYQDSIPKKKEDE</sequence>
<comment type="caution">
    <text evidence="3">The sequence shown here is derived from an EMBL/GenBank/DDBJ whole genome shotgun (WGS) entry which is preliminary data.</text>
</comment>
<keyword evidence="4" id="KW-1185">Reference proteome</keyword>
<keyword evidence="2" id="KW-0472">Membrane</keyword>
<keyword evidence="2" id="KW-1133">Transmembrane helix</keyword>
<name>A0A420DGT5_9FLAO</name>
<dbReference type="Pfam" id="PF04977">
    <property type="entry name" value="DivIC"/>
    <property type="match status" value="1"/>
</dbReference>
<feature type="coiled-coil region" evidence="1">
    <location>
        <begin position="38"/>
        <end position="72"/>
    </location>
</feature>
<dbReference type="Proteomes" id="UP000284892">
    <property type="component" value="Unassembled WGS sequence"/>
</dbReference>
<dbReference type="InterPro" id="IPR007060">
    <property type="entry name" value="FtsL/DivIC"/>
</dbReference>
<evidence type="ECO:0000256" key="2">
    <source>
        <dbReference type="SAM" id="Phobius"/>
    </source>
</evidence>
<feature type="transmembrane region" description="Helical" evidence="2">
    <location>
        <begin position="12"/>
        <end position="30"/>
    </location>
</feature>
<dbReference type="EMBL" id="RAQJ01000004">
    <property type="protein sequence ID" value="RKE92290.1"/>
    <property type="molecule type" value="Genomic_DNA"/>
</dbReference>
<evidence type="ECO:0000256" key="1">
    <source>
        <dbReference type="SAM" id="Coils"/>
    </source>
</evidence>
<protein>
    <submittedName>
        <fullName evidence="3">Cell division protein FtsL</fullName>
    </submittedName>
</protein>
<reference evidence="3 4" key="1">
    <citation type="submission" date="2018-09" db="EMBL/GenBank/DDBJ databases">
        <title>Genomic Encyclopedia of Archaeal and Bacterial Type Strains, Phase II (KMG-II): from individual species to whole genera.</title>
        <authorList>
            <person name="Goeker M."/>
        </authorList>
    </citation>
    <scope>NUCLEOTIDE SEQUENCE [LARGE SCALE GENOMIC DNA]</scope>
    <source>
        <strain evidence="3 4">DSM 26283</strain>
    </source>
</reference>
<evidence type="ECO:0000313" key="4">
    <source>
        <dbReference type="Proteomes" id="UP000284892"/>
    </source>
</evidence>